<protein>
    <submittedName>
        <fullName evidence="1">PH (Pleckstrin Homology) domain-containing protein</fullName>
    </submittedName>
</protein>
<dbReference type="RefSeq" id="WP_133981100.1">
    <property type="nucleotide sequence ID" value="NZ_SOCE01000001.1"/>
</dbReference>
<evidence type="ECO:0000313" key="2">
    <source>
        <dbReference type="Proteomes" id="UP000295151"/>
    </source>
</evidence>
<comment type="caution">
    <text evidence="1">The sequence shown here is derived from an EMBL/GenBank/DDBJ whole genome shotgun (WGS) entry which is preliminary data.</text>
</comment>
<name>A0A4R7TGC1_9ACTN</name>
<keyword evidence="2" id="KW-1185">Reference proteome</keyword>
<proteinExistence type="predicted"/>
<dbReference type="Proteomes" id="UP000295151">
    <property type="component" value="Unassembled WGS sequence"/>
</dbReference>
<evidence type="ECO:0000313" key="1">
    <source>
        <dbReference type="EMBL" id="TDU91332.1"/>
    </source>
</evidence>
<dbReference type="EMBL" id="SOCE01000001">
    <property type="protein sequence ID" value="TDU91332.1"/>
    <property type="molecule type" value="Genomic_DNA"/>
</dbReference>
<gene>
    <name evidence="1" type="ORF">EV138_4936</name>
</gene>
<reference evidence="1 2" key="1">
    <citation type="submission" date="2019-03" db="EMBL/GenBank/DDBJ databases">
        <title>Genomic Encyclopedia of Type Strains, Phase III (KMG-III): the genomes of soil and plant-associated and newly described type strains.</title>
        <authorList>
            <person name="Whitman W."/>
        </authorList>
    </citation>
    <scope>NUCLEOTIDE SEQUENCE [LARGE SCALE GENOMIC DNA]</scope>
    <source>
        <strain evidence="1 2">VKM Ac-2575</strain>
    </source>
</reference>
<accession>A0A4R7TGC1</accession>
<dbReference type="OrthoDB" id="3831329at2"/>
<sequence>MPVLRSRGFGRWKFTLATTDDELVISNPFGTRRIPRAQIAFARFEYLFPGRVRLRIHRHDGSHTDLLLSPKWTSSELSGDPAPRDSLAYKITEWARSSAD</sequence>
<dbReference type="AlphaFoldDB" id="A0A4R7TGC1"/>
<organism evidence="1 2">
    <name type="scientific">Kribbella voronezhensis</name>
    <dbReference type="NCBI Taxonomy" id="2512212"/>
    <lineage>
        <taxon>Bacteria</taxon>
        <taxon>Bacillati</taxon>
        <taxon>Actinomycetota</taxon>
        <taxon>Actinomycetes</taxon>
        <taxon>Propionibacteriales</taxon>
        <taxon>Kribbellaceae</taxon>
        <taxon>Kribbella</taxon>
    </lineage>
</organism>